<keyword evidence="2" id="KW-0175">Coiled coil</keyword>
<dbReference type="Proteomes" id="UP000681027">
    <property type="component" value="Unassembled WGS sequence"/>
</dbReference>
<keyword evidence="5" id="KW-1185">Reference proteome</keyword>
<evidence type="ECO:0000259" key="3">
    <source>
        <dbReference type="Pfam" id="PF05065"/>
    </source>
</evidence>
<feature type="coiled-coil region" evidence="2">
    <location>
        <begin position="2"/>
        <end position="72"/>
    </location>
</feature>
<protein>
    <submittedName>
        <fullName evidence="4">Phage major capsid protein</fullName>
    </submittedName>
</protein>
<evidence type="ECO:0000313" key="5">
    <source>
        <dbReference type="Proteomes" id="UP000681027"/>
    </source>
</evidence>
<sequence>MNKELRELLEKISNKKAEAKQLLAENKIEEAKTARDEAQELQNKFDIAKDLYDQEKEEIENKKHENPAEKDEVKNFINAARQKFKNAMSEGSATDGGYTVPQDIQTEINELRQAKDAAQNLITVEPVTTLSGSRVFKARAQQTGFVEVPEDGSIPEKATPQFTQLAYKVKKYAGFFKMTNEVLKDSDQALRSVLVRWIGDESRVTRNKLIFAELAKKAKTAVTGFDDLKDICNVKLDPAFQETSVVVTNQDGFNWLDKQKDSDGNYLLQKDPTSATQKLLFGKYPVKVYSNKDLLTDTTKAPVIIGDLKEAIVMFDREQTDIMASDVAGDAYLTDNTLFRAIEREEVKTRDAEAFVYGQIDLTPTP</sequence>
<organism evidence="4 5">
    <name type="scientific">Cytobacillus citreus</name>
    <dbReference type="NCBI Taxonomy" id="2833586"/>
    <lineage>
        <taxon>Bacteria</taxon>
        <taxon>Bacillati</taxon>
        <taxon>Bacillota</taxon>
        <taxon>Bacilli</taxon>
        <taxon>Bacillales</taxon>
        <taxon>Bacillaceae</taxon>
        <taxon>Cytobacillus</taxon>
    </lineage>
</organism>
<evidence type="ECO:0000256" key="1">
    <source>
        <dbReference type="ARBA" id="ARBA00004328"/>
    </source>
</evidence>
<accession>A0ABS5NV93</accession>
<comment type="subcellular location">
    <subcellularLocation>
        <location evidence="1">Virion</location>
    </subcellularLocation>
</comment>
<gene>
    <name evidence="4" type="ORF">KHA94_16290</name>
</gene>
<dbReference type="RefSeq" id="WP_213103162.1">
    <property type="nucleotide sequence ID" value="NZ_JAGYPM010000003.1"/>
</dbReference>
<evidence type="ECO:0000256" key="2">
    <source>
        <dbReference type="SAM" id="Coils"/>
    </source>
</evidence>
<dbReference type="Gene3D" id="3.30.2320.10">
    <property type="entry name" value="hypothetical protein PF0899 domain"/>
    <property type="match status" value="1"/>
</dbReference>
<name>A0ABS5NV93_9BACI</name>
<evidence type="ECO:0000313" key="4">
    <source>
        <dbReference type="EMBL" id="MBS4191750.1"/>
    </source>
</evidence>
<dbReference type="Pfam" id="PF05065">
    <property type="entry name" value="Phage_capsid"/>
    <property type="match status" value="1"/>
</dbReference>
<dbReference type="NCBIfam" id="TIGR01554">
    <property type="entry name" value="major_cap_HK97"/>
    <property type="match status" value="1"/>
</dbReference>
<reference evidence="4 5" key="1">
    <citation type="submission" date="2021-05" db="EMBL/GenBank/DDBJ databases">
        <title>Novel Bacillus species.</title>
        <authorList>
            <person name="Liu G."/>
        </authorList>
    </citation>
    <scope>NUCLEOTIDE SEQUENCE [LARGE SCALE GENOMIC DNA]</scope>
    <source>
        <strain evidence="4 5">FJAT-49705</strain>
    </source>
</reference>
<dbReference type="SUPFAM" id="SSF56563">
    <property type="entry name" value="Major capsid protein gp5"/>
    <property type="match status" value="1"/>
</dbReference>
<dbReference type="EMBL" id="JAGYPM010000003">
    <property type="protein sequence ID" value="MBS4191750.1"/>
    <property type="molecule type" value="Genomic_DNA"/>
</dbReference>
<proteinExistence type="predicted"/>
<comment type="caution">
    <text evidence="4">The sequence shown here is derived from an EMBL/GenBank/DDBJ whole genome shotgun (WGS) entry which is preliminary data.</text>
</comment>
<dbReference type="InterPro" id="IPR054612">
    <property type="entry name" value="Phage_capsid-like_C"/>
</dbReference>
<dbReference type="InterPro" id="IPR024455">
    <property type="entry name" value="Phage_capsid"/>
</dbReference>
<feature type="domain" description="Phage capsid-like C-terminal" evidence="3">
    <location>
        <begin position="96"/>
        <end position="359"/>
    </location>
</feature>